<organism evidence="1 2">
    <name type="scientific">Labrys wisconsinensis</name>
    <dbReference type="NCBI Taxonomy" id="425677"/>
    <lineage>
        <taxon>Bacteria</taxon>
        <taxon>Pseudomonadati</taxon>
        <taxon>Pseudomonadota</taxon>
        <taxon>Alphaproteobacteria</taxon>
        <taxon>Hyphomicrobiales</taxon>
        <taxon>Xanthobacteraceae</taxon>
        <taxon>Labrys</taxon>
    </lineage>
</organism>
<sequence>MQKLLVLQSLWSMEDLQPGRERSLEENVRLIAEAGFDGIGAAWTEPDAAARVAALARGHGLVVEGVAFPRDVDGLKPVLELGAAHGLHHLNIQPDVRPRSQREAVAILEGWQRLAEQVAYPVNIETHRNKLTNDLLVLLDLLDSLPALRLTADLSHLVVAREVPLPVPAEIEAQIRAVLDRSFALHGRVSTASQVQVPFGFAQHAPWLAQYRDWWRWGMQSWRARAGTDAALPFLCELGPRPYALSGADGGELSDRWAESRQLAAIARALWADPA</sequence>
<accession>A0ABU0JLY4</accession>
<dbReference type="InterPro" id="IPR036237">
    <property type="entry name" value="Xyl_isomerase-like_sf"/>
</dbReference>
<evidence type="ECO:0008006" key="3">
    <source>
        <dbReference type="Google" id="ProtNLM"/>
    </source>
</evidence>
<dbReference type="Proteomes" id="UP001242480">
    <property type="component" value="Unassembled WGS sequence"/>
</dbReference>
<dbReference type="EMBL" id="JAUSVX010000033">
    <property type="protein sequence ID" value="MDQ0475312.1"/>
    <property type="molecule type" value="Genomic_DNA"/>
</dbReference>
<evidence type="ECO:0000313" key="1">
    <source>
        <dbReference type="EMBL" id="MDQ0475312.1"/>
    </source>
</evidence>
<evidence type="ECO:0000313" key="2">
    <source>
        <dbReference type="Proteomes" id="UP001242480"/>
    </source>
</evidence>
<keyword evidence="2" id="KW-1185">Reference proteome</keyword>
<comment type="caution">
    <text evidence="1">The sequence shown here is derived from an EMBL/GenBank/DDBJ whole genome shotgun (WGS) entry which is preliminary data.</text>
</comment>
<gene>
    <name evidence="1" type="ORF">QO011_008355</name>
</gene>
<dbReference type="RefSeq" id="WP_307286368.1">
    <property type="nucleotide sequence ID" value="NZ_JAUSVX010000033.1"/>
</dbReference>
<dbReference type="SUPFAM" id="SSF51658">
    <property type="entry name" value="Xylose isomerase-like"/>
    <property type="match status" value="1"/>
</dbReference>
<proteinExistence type="predicted"/>
<name>A0ABU0JLY4_9HYPH</name>
<protein>
    <recommendedName>
        <fullName evidence="3">Xylose isomerase</fullName>
    </recommendedName>
</protein>
<dbReference type="Gene3D" id="3.20.20.150">
    <property type="entry name" value="Divalent-metal-dependent TIM barrel enzymes"/>
    <property type="match status" value="1"/>
</dbReference>
<reference evidence="1 2" key="1">
    <citation type="submission" date="2023-07" db="EMBL/GenBank/DDBJ databases">
        <title>Genomic Encyclopedia of Type Strains, Phase IV (KMG-IV): sequencing the most valuable type-strain genomes for metagenomic binning, comparative biology and taxonomic classification.</title>
        <authorList>
            <person name="Goeker M."/>
        </authorList>
    </citation>
    <scope>NUCLEOTIDE SEQUENCE [LARGE SCALE GENOMIC DNA]</scope>
    <source>
        <strain evidence="1 2">DSM 19619</strain>
    </source>
</reference>